<dbReference type="InterPro" id="IPR036291">
    <property type="entry name" value="NAD(P)-bd_dom_sf"/>
</dbReference>
<dbReference type="SUPFAM" id="SSF51735">
    <property type="entry name" value="NAD(P)-binding Rossmann-fold domains"/>
    <property type="match status" value="1"/>
</dbReference>
<dbReference type="InterPro" id="IPR002347">
    <property type="entry name" value="SDR_fam"/>
</dbReference>
<dbReference type="KEGG" id="pcor:KS4_21440"/>
<accession>A0A517YV92</accession>
<organism evidence="3 4">
    <name type="scientific">Poriferisphaera corsica</name>
    <dbReference type="NCBI Taxonomy" id="2528020"/>
    <lineage>
        <taxon>Bacteria</taxon>
        <taxon>Pseudomonadati</taxon>
        <taxon>Planctomycetota</taxon>
        <taxon>Phycisphaerae</taxon>
        <taxon>Phycisphaerales</taxon>
        <taxon>Phycisphaeraceae</taxon>
        <taxon>Poriferisphaera</taxon>
    </lineage>
</organism>
<dbReference type="Gene3D" id="3.40.50.720">
    <property type="entry name" value="NAD(P)-binding Rossmann-like Domain"/>
    <property type="match status" value="1"/>
</dbReference>
<dbReference type="Pfam" id="PF00106">
    <property type="entry name" value="adh_short"/>
    <property type="match status" value="1"/>
</dbReference>
<evidence type="ECO:0000313" key="3">
    <source>
        <dbReference type="EMBL" id="QDU34082.1"/>
    </source>
</evidence>
<evidence type="ECO:0000313" key="4">
    <source>
        <dbReference type="Proteomes" id="UP000317369"/>
    </source>
</evidence>
<protein>
    <submittedName>
        <fullName evidence="3">Putative oxidoreductase</fullName>
        <ecNumber evidence="3">1.-.-.-</ecNumber>
    </submittedName>
</protein>
<dbReference type="OrthoDB" id="272646at2"/>
<name>A0A517YV92_9BACT</name>
<proteinExistence type="inferred from homology"/>
<dbReference type="FunFam" id="3.40.50.720:FF:000084">
    <property type="entry name" value="Short-chain dehydrogenase reductase"/>
    <property type="match status" value="1"/>
</dbReference>
<dbReference type="CDD" id="cd05233">
    <property type="entry name" value="SDR_c"/>
    <property type="match status" value="1"/>
</dbReference>
<dbReference type="AlphaFoldDB" id="A0A517YV92"/>
<keyword evidence="3" id="KW-0560">Oxidoreductase</keyword>
<evidence type="ECO:0000256" key="1">
    <source>
        <dbReference type="ARBA" id="ARBA00006484"/>
    </source>
</evidence>
<dbReference type="InterPro" id="IPR020904">
    <property type="entry name" value="Sc_DH/Rdtase_CS"/>
</dbReference>
<dbReference type="RefSeq" id="WP_145077638.1">
    <property type="nucleotide sequence ID" value="NZ_CP036425.1"/>
</dbReference>
<dbReference type="PROSITE" id="PS00061">
    <property type="entry name" value="ADH_SHORT"/>
    <property type="match status" value="1"/>
</dbReference>
<dbReference type="PRINTS" id="PR00081">
    <property type="entry name" value="GDHRDH"/>
</dbReference>
<dbReference type="EC" id="1.-.-.-" evidence="3"/>
<dbReference type="PRINTS" id="PR00080">
    <property type="entry name" value="SDRFAMILY"/>
</dbReference>
<dbReference type="PANTHER" id="PTHR43975:SF2">
    <property type="entry name" value="EG:BACR7A4.14 PROTEIN-RELATED"/>
    <property type="match status" value="1"/>
</dbReference>
<reference evidence="3 4" key="1">
    <citation type="submission" date="2019-02" db="EMBL/GenBank/DDBJ databases">
        <title>Deep-cultivation of Planctomycetes and their phenomic and genomic characterization uncovers novel biology.</title>
        <authorList>
            <person name="Wiegand S."/>
            <person name="Jogler M."/>
            <person name="Boedeker C."/>
            <person name="Pinto D."/>
            <person name="Vollmers J."/>
            <person name="Rivas-Marin E."/>
            <person name="Kohn T."/>
            <person name="Peeters S.H."/>
            <person name="Heuer A."/>
            <person name="Rast P."/>
            <person name="Oberbeckmann S."/>
            <person name="Bunk B."/>
            <person name="Jeske O."/>
            <person name="Meyerdierks A."/>
            <person name="Storesund J.E."/>
            <person name="Kallscheuer N."/>
            <person name="Luecker S."/>
            <person name="Lage O.M."/>
            <person name="Pohl T."/>
            <person name="Merkel B.J."/>
            <person name="Hornburger P."/>
            <person name="Mueller R.-W."/>
            <person name="Bruemmer F."/>
            <person name="Labrenz M."/>
            <person name="Spormann A.M."/>
            <person name="Op den Camp H."/>
            <person name="Overmann J."/>
            <person name="Amann R."/>
            <person name="Jetten M.S.M."/>
            <person name="Mascher T."/>
            <person name="Medema M.H."/>
            <person name="Devos D.P."/>
            <person name="Kaster A.-K."/>
            <person name="Ovreas L."/>
            <person name="Rohde M."/>
            <person name="Galperin M.Y."/>
            <person name="Jogler C."/>
        </authorList>
    </citation>
    <scope>NUCLEOTIDE SEQUENCE [LARGE SCALE GENOMIC DNA]</scope>
    <source>
        <strain evidence="3 4">KS4</strain>
    </source>
</reference>
<comment type="similarity">
    <text evidence="1 2">Belongs to the short-chain dehydrogenases/reductases (SDR) family.</text>
</comment>
<gene>
    <name evidence="3" type="ORF">KS4_21440</name>
</gene>
<keyword evidence="4" id="KW-1185">Reference proteome</keyword>
<dbReference type="Proteomes" id="UP000317369">
    <property type="component" value="Chromosome"/>
</dbReference>
<dbReference type="GO" id="GO:0016491">
    <property type="term" value="F:oxidoreductase activity"/>
    <property type="evidence" value="ECO:0007669"/>
    <property type="project" value="UniProtKB-KW"/>
</dbReference>
<dbReference type="EMBL" id="CP036425">
    <property type="protein sequence ID" value="QDU34082.1"/>
    <property type="molecule type" value="Genomic_DNA"/>
</dbReference>
<evidence type="ECO:0000256" key="2">
    <source>
        <dbReference type="RuleBase" id="RU000363"/>
    </source>
</evidence>
<dbReference type="PANTHER" id="PTHR43975">
    <property type="entry name" value="ZGC:101858"/>
    <property type="match status" value="1"/>
</dbReference>
<sequence>METDHQQVAIVTGAGSGIGRDTAMMLAEHGFETVLVSRTEKNLDETAMLIRQGCEGAEPLVVAADLTEAGAAKRVVEATIDKFGLVDVVCNVAGSAPLLQIGDITPKIWRDCVDINLSAVVMMTQAVWAHFKSRQNGMIVNISSMASIDPFPGFSIYAAAKVGVNMFTKCTADEGAKLGIRAVAIAPGAVETEMLRENFNEKVIPTEKTLDPSVIAGKVLECVTDHESFSSGETIVVANP</sequence>